<accession>A0ABY1KZL6</accession>
<evidence type="ECO:0000313" key="2">
    <source>
        <dbReference type="Proteomes" id="UP000199777"/>
    </source>
</evidence>
<evidence type="ECO:0008006" key="3">
    <source>
        <dbReference type="Google" id="ProtNLM"/>
    </source>
</evidence>
<gene>
    <name evidence="1" type="ORF">SAMN05421758_11528</name>
</gene>
<organism evidence="1 2">
    <name type="scientific">Salimicrobium salexigens</name>
    <dbReference type="NCBI Taxonomy" id="908941"/>
    <lineage>
        <taxon>Bacteria</taxon>
        <taxon>Bacillati</taxon>
        <taxon>Bacillota</taxon>
        <taxon>Bacilli</taxon>
        <taxon>Bacillales</taxon>
        <taxon>Bacillaceae</taxon>
        <taxon>Salimicrobium</taxon>
    </lineage>
</organism>
<name>A0ABY1KZL6_9BACI</name>
<dbReference type="EMBL" id="FTOK01000015">
    <property type="protein sequence ID" value="SIS97923.1"/>
    <property type="molecule type" value="Genomic_DNA"/>
</dbReference>
<evidence type="ECO:0000313" key="1">
    <source>
        <dbReference type="EMBL" id="SIS97923.1"/>
    </source>
</evidence>
<dbReference type="Proteomes" id="UP000199777">
    <property type="component" value="Unassembled WGS sequence"/>
</dbReference>
<comment type="caution">
    <text evidence="1">The sequence shown here is derived from an EMBL/GenBank/DDBJ whole genome shotgun (WGS) entry which is preliminary data.</text>
</comment>
<protein>
    <recommendedName>
        <fullName evidence="3">Lipoprotein</fullName>
    </recommendedName>
</protein>
<keyword evidence="2" id="KW-1185">Reference proteome</keyword>
<reference evidence="1 2" key="1">
    <citation type="submission" date="2017-01" db="EMBL/GenBank/DDBJ databases">
        <authorList>
            <person name="Varghese N."/>
            <person name="Submissions S."/>
        </authorList>
    </citation>
    <scope>NUCLEOTIDE SEQUENCE [LARGE SCALE GENOMIC DNA]</scope>
    <source>
        <strain evidence="1 2">DSM 22782</strain>
    </source>
</reference>
<proteinExistence type="predicted"/>
<sequence length="142" mass="16580">MITVIVAVSFFIFSNDSNDFSTITEIEYQKYNHSEDKYGEIEDDETISQLTGLFNKANHQNIVYNKAYHNDYKLTLLYEDETSETVRIWKGFGKDYDLLNYSYVPIKVKGMNGSTQMISCIGQENKEDIMIKFHDIFDIIIL</sequence>